<dbReference type="Proteomes" id="UP001144323">
    <property type="component" value="Unassembled WGS sequence"/>
</dbReference>
<keyword evidence="1" id="KW-0812">Transmembrane</keyword>
<comment type="caution">
    <text evidence="2">The sequence shown here is derived from an EMBL/GenBank/DDBJ whole genome shotgun (WGS) entry which is preliminary data.</text>
</comment>
<dbReference type="EMBL" id="BSEC01000001">
    <property type="protein sequence ID" value="GLI91859.1"/>
    <property type="molecule type" value="Genomic_DNA"/>
</dbReference>
<evidence type="ECO:0000313" key="3">
    <source>
        <dbReference type="Proteomes" id="UP001144323"/>
    </source>
</evidence>
<gene>
    <name evidence="2" type="ORF">LMG27198_08510</name>
</gene>
<evidence type="ECO:0000256" key="1">
    <source>
        <dbReference type="SAM" id="Phobius"/>
    </source>
</evidence>
<keyword evidence="1" id="KW-1133">Transmembrane helix</keyword>
<organism evidence="2 3">
    <name type="scientific">Methylocystis echinoides</name>
    <dbReference type="NCBI Taxonomy" id="29468"/>
    <lineage>
        <taxon>Bacteria</taxon>
        <taxon>Pseudomonadati</taxon>
        <taxon>Pseudomonadota</taxon>
        <taxon>Alphaproteobacteria</taxon>
        <taxon>Hyphomicrobiales</taxon>
        <taxon>Methylocystaceae</taxon>
        <taxon>Methylocystis</taxon>
    </lineage>
</organism>
<name>A0A9W6GRU9_9HYPH</name>
<reference evidence="2" key="1">
    <citation type="journal article" date="2023" name="Int. J. Syst. Evol. Microbiol.">
        <title>Methylocystis iwaonis sp. nov., a type II methane-oxidizing bacterium from surface soil of a rice paddy field in Japan, and emended description of the genus Methylocystis (ex Whittenbury et al. 1970) Bowman et al. 1993.</title>
        <authorList>
            <person name="Kaise H."/>
            <person name="Sawadogo J.B."/>
            <person name="Alam M.S."/>
            <person name="Ueno C."/>
            <person name="Dianou D."/>
            <person name="Shinjo R."/>
            <person name="Asakawa S."/>
        </authorList>
    </citation>
    <scope>NUCLEOTIDE SEQUENCE</scope>
    <source>
        <strain evidence="2">LMG27198</strain>
    </source>
</reference>
<feature type="transmembrane region" description="Helical" evidence="1">
    <location>
        <begin position="20"/>
        <end position="40"/>
    </location>
</feature>
<evidence type="ECO:0000313" key="2">
    <source>
        <dbReference type="EMBL" id="GLI91859.1"/>
    </source>
</evidence>
<sequence length="93" mass="10440">MLTIFFFLFAFDFGWRGYGFLAHLWLPLAMFVVMAAYSYSGAKTASYSNVDVAFGLSIFFELACFLPAWALGRGARRVFGGGKPYSLKMSFDM</sequence>
<accession>A0A9W6GRU9</accession>
<proteinExistence type="predicted"/>
<dbReference type="RefSeq" id="WP_281800723.1">
    <property type="nucleotide sequence ID" value="NZ_BSEC01000001.1"/>
</dbReference>
<protein>
    <submittedName>
        <fullName evidence="2">Uncharacterized protein</fullName>
    </submittedName>
</protein>
<keyword evidence="1" id="KW-0472">Membrane</keyword>
<dbReference type="AlphaFoldDB" id="A0A9W6GRU9"/>
<feature type="transmembrane region" description="Helical" evidence="1">
    <location>
        <begin position="52"/>
        <end position="71"/>
    </location>
</feature>
<keyword evidence="3" id="KW-1185">Reference proteome</keyword>